<evidence type="ECO:0000313" key="1">
    <source>
        <dbReference type="EMBL" id="EIJ37850.1"/>
    </source>
</evidence>
<reference evidence="1 2" key="1">
    <citation type="submission" date="2012-02" db="EMBL/GenBank/DDBJ databases">
        <title>Improved High-Quality Draft genome of Joostella marina DSM 19592.</title>
        <authorList>
            <consortium name="US DOE Joint Genome Institute (JGI-PGF)"/>
            <person name="Lucas S."/>
            <person name="Copeland A."/>
            <person name="Lapidus A."/>
            <person name="Bruce D."/>
            <person name="Goodwin L."/>
            <person name="Pitluck S."/>
            <person name="Peters L."/>
            <person name="Chertkov O."/>
            <person name="Ovchinnikova G."/>
            <person name="Kyrpides N."/>
            <person name="Mavromatis K."/>
            <person name="Detter J.C."/>
            <person name="Han C."/>
            <person name="Land M."/>
            <person name="Hauser L."/>
            <person name="Markowitz V."/>
            <person name="Cheng J.-F."/>
            <person name="Hugenholtz P."/>
            <person name="Woyke T."/>
            <person name="Wu D."/>
            <person name="Tindall B."/>
            <person name="Brambilla E."/>
            <person name="Klenk H.-P."/>
            <person name="Eisen J.A."/>
        </authorList>
    </citation>
    <scope>NUCLEOTIDE SEQUENCE [LARGE SCALE GENOMIC DNA]</scope>
    <source>
        <strain evidence="1 2">DSM 19592</strain>
    </source>
</reference>
<dbReference type="EMBL" id="JH651379">
    <property type="protein sequence ID" value="EIJ37850.1"/>
    <property type="molecule type" value="Genomic_DNA"/>
</dbReference>
<dbReference type="HOGENOM" id="CLU_103348_0_0_10"/>
<sequence>MTVKKYLYSIVCILFFANCGGGGDDGPAPLPQPPTAAELVFPLENSECTEGVITASNLSTSTITFEWELAENTDSYELTVTNLNTNNSETFTSLSGFQEVTLNRGVPYSWYITSKNSETLESAKSAIWKFYNAGEGATNYPPFPADLLEPTSGYTVYSTNSSISFLWKASDIDNDILSYSLFLGTNNPPDNSIATNISEQNFVYATPAVGTYYWLIKTEDANGNISTSQVSEFKIE</sequence>
<dbReference type="Gene3D" id="2.60.40.10">
    <property type="entry name" value="Immunoglobulins"/>
    <property type="match status" value="1"/>
</dbReference>
<organism evidence="1 2">
    <name type="scientific">Galbibacter orientalis DSM 19592</name>
    <dbReference type="NCBI Taxonomy" id="926559"/>
    <lineage>
        <taxon>Bacteria</taxon>
        <taxon>Pseudomonadati</taxon>
        <taxon>Bacteroidota</taxon>
        <taxon>Flavobacteriia</taxon>
        <taxon>Flavobacteriales</taxon>
        <taxon>Flavobacteriaceae</taxon>
        <taxon>Galbibacter</taxon>
    </lineage>
</organism>
<proteinExistence type="predicted"/>
<accession>I3C2K7</accession>
<dbReference type="Proteomes" id="UP000004690">
    <property type="component" value="Unassembled WGS sequence"/>
</dbReference>
<dbReference type="OrthoDB" id="789771at2"/>
<dbReference type="RefSeq" id="WP_008610909.1">
    <property type="nucleotide sequence ID" value="NZ_JH651379.1"/>
</dbReference>
<keyword evidence="2" id="KW-1185">Reference proteome</keyword>
<evidence type="ECO:0000313" key="2">
    <source>
        <dbReference type="Proteomes" id="UP000004690"/>
    </source>
</evidence>
<dbReference type="eggNOG" id="COG4733">
    <property type="taxonomic scope" value="Bacteria"/>
</dbReference>
<evidence type="ECO:0008006" key="3">
    <source>
        <dbReference type="Google" id="ProtNLM"/>
    </source>
</evidence>
<dbReference type="STRING" id="926559.JoomaDRAFT_0819"/>
<gene>
    <name evidence="1" type="ORF">JoomaDRAFT_0819</name>
</gene>
<dbReference type="InterPro" id="IPR013783">
    <property type="entry name" value="Ig-like_fold"/>
</dbReference>
<name>I3C2K7_9FLAO</name>
<protein>
    <recommendedName>
        <fullName evidence="3">Fibronectin type-III domain-containing protein</fullName>
    </recommendedName>
</protein>
<dbReference type="AlphaFoldDB" id="I3C2K7"/>